<dbReference type="Proteomes" id="UP000308600">
    <property type="component" value="Unassembled WGS sequence"/>
</dbReference>
<keyword evidence="2" id="KW-1185">Reference proteome</keyword>
<reference evidence="1 2" key="1">
    <citation type="journal article" date="2019" name="Nat. Ecol. Evol.">
        <title>Megaphylogeny resolves global patterns of mushroom evolution.</title>
        <authorList>
            <person name="Varga T."/>
            <person name="Krizsan K."/>
            <person name="Foldi C."/>
            <person name="Dima B."/>
            <person name="Sanchez-Garcia M."/>
            <person name="Sanchez-Ramirez S."/>
            <person name="Szollosi G.J."/>
            <person name="Szarkandi J.G."/>
            <person name="Papp V."/>
            <person name="Albert L."/>
            <person name="Andreopoulos W."/>
            <person name="Angelini C."/>
            <person name="Antonin V."/>
            <person name="Barry K.W."/>
            <person name="Bougher N.L."/>
            <person name="Buchanan P."/>
            <person name="Buyck B."/>
            <person name="Bense V."/>
            <person name="Catcheside P."/>
            <person name="Chovatia M."/>
            <person name="Cooper J."/>
            <person name="Damon W."/>
            <person name="Desjardin D."/>
            <person name="Finy P."/>
            <person name="Geml J."/>
            <person name="Haridas S."/>
            <person name="Hughes K."/>
            <person name="Justo A."/>
            <person name="Karasinski D."/>
            <person name="Kautmanova I."/>
            <person name="Kiss B."/>
            <person name="Kocsube S."/>
            <person name="Kotiranta H."/>
            <person name="LaButti K.M."/>
            <person name="Lechner B.E."/>
            <person name="Liimatainen K."/>
            <person name="Lipzen A."/>
            <person name="Lukacs Z."/>
            <person name="Mihaltcheva S."/>
            <person name="Morgado L.N."/>
            <person name="Niskanen T."/>
            <person name="Noordeloos M.E."/>
            <person name="Ohm R.A."/>
            <person name="Ortiz-Santana B."/>
            <person name="Ovrebo C."/>
            <person name="Racz N."/>
            <person name="Riley R."/>
            <person name="Savchenko A."/>
            <person name="Shiryaev A."/>
            <person name="Soop K."/>
            <person name="Spirin V."/>
            <person name="Szebenyi C."/>
            <person name="Tomsovsky M."/>
            <person name="Tulloss R.E."/>
            <person name="Uehling J."/>
            <person name="Grigoriev I.V."/>
            <person name="Vagvolgyi C."/>
            <person name="Papp T."/>
            <person name="Martin F.M."/>
            <person name="Miettinen O."/>
            <person name="Hibbett D.S."/>
            <person name="Nagy L.G."/>
        </authorList>
    </citation>
    <scope>NUCLEOTIDE SEQUENCE [LARGE SCALE GENOMIC DNA]</scope>
    <source>
        <strain evidence="1 2">NL-1719</strain>
    </source>
</reference>
<dbReference type="EMBL" id="ML208426">
    <property type="protein sequence ID" value="TFK65786.1"/>
    <property type="molecule type" value="Genomic_DNA"/>
</dbReference>
<accession>A0ACD3AJT8</accession>
<evidence type="ECO:0000313" key="1">
    <source>
        <dbReference type="EMBL" id="TFK65786.1"/>
    </source>
</evidence>
<proteinExistence type="predicted"/>
<sequence length="286" mass="32541">MSDPVFPPEIEYVIFMGAFSIKEIGESAVNLVLVARRVHLWLIPKLTETFATRTFRPAQKYPASWDVDILSKYGIHTKHLFIWISPLPSSPYYDPLAAEYISLCPNLTDLVLWSAHSTDISSDQLDQLAHLQALTHLSINLKRIPSSAWENPELVRLFKKITHLHSVAHFSCKEDIDMFERFTSITHLTFYPNNESLVALLLTKLPASLEVLVILEGHYADIDRISTDKPSVGDSRVINIACQADKQLDEWLLDVQKGQGIWGLADQAVRERKKIQEGLDLRKEID</sequence>
<name>A0ACD3AJT8_9AGAR</name>
<protein>
    <submittedName>
        <fullName evidence="1">Uncharacterized protein</fullName>
    </submittedName>
</protein>
<organism evidence="1 2">
    <name type="scientific">Pluteus cervinus</name>
    <dbReference type="NCBI Taxonomy" id="181527"/>
    <lineage>
        <taxon>Eukaryota</taxon>
        <taxon>Fungi</taxon>
        <taxon>Dikarya</taxon>
        <taxon>Basidiomycota</taxon>
        <taxon>Agaricomycotina</taxon>
        <taxon>Agaricomycetes</taxon>
        <taxon>Agaricomycetidae</taxon>
        <taxon>Agaricales</taxon>
        <taxon>Pluteineae</taxon>
        <taxon>Pluteaceae</taxon>
        <taxon>Pluteus</taxon>
    </lineage>
</organism>
<gene>
    <name evidence="1" type="ORF">BDN72DRAFT_845168</name>
</gene>
<evidence type="ECO:0000313" key="2">
    <source>
        <dbReference type="Proteomes" id="UP000308600"/>
    </source>
</evidence>